<dbReference type="OrthoDB" id="5508144at2"/>
<keyword evidence="3" id="KW-1185">Reference proteome</keyword>
<dbReference type="EMBL" id="CP042467">
    <property type="protein sequence ID" value="QED25994.1"/>
    <property type="molecule type" value="Genomic_DNA"/>
</dbReference>
<dbReference type="SUPFAM" id="SSF141371">
    <property type="entry name" value="PilZ domain-like"/>
    <property type="match status" value="1"/>
</dbReference>
<name>A0A5B8XKD3_9DELT</name>
<dbReference type="InterPro" id="IPR009875">
    <property type="entry name" value="PilZ_domain"/>
</dbReference>
<feature type="domain" description="PilZ" evidence="1">
    <location>
        <begin position="50"/>
        <end position="149"/>
    </location>
</feature>
<organism evidence="2 3">
    <name type="scientific">Microvenator marinus</name>
    <dbReference type="NCBI Taxonomy" id="2600177"/>
    <lineage>
        <taxon>Bacteria</taxon>
        <taxon>Deltaproteobacteria</taxon>
        <taxon>Bradymonadales</taxon>
        <taxon>Microvenatoraceae</taxon>
        <taxon>Microvenator</taxon>
    </lineage>
</organism>
<dbReference type="Pfam" id="PF07238">
    <property type="entry name" value="PilZ"/>
    <property type="match status" value="1"/>
</dbReference>
<evidence type="ECO:0000259" key="1">
    <source>
        <dbReference type="Pfam" id="PF07238"/>
    </source>
</evidence>
<dbReference type="GO" id="GO:0035438">
    <property type="term" value="F:cyclic-di-GMP binding"/>
    <property type="evidence" value="ECO:0007669"/>
    <property type="project" value="InterPro"/>
</dbReference>
<reference evidence="2 3" key="1">
    <citation type="submission" date="2019-08" db="EMBL/GenBank/DDBJ databases">
        <authorList>
            <person name="Liang Q."/>
        </authorList>
    </citation>
    <scope>NUCLEOTIDE SEQUENCE [LARGE SCALE GENOMIC DNA]</scope>
    <source>
        <strain evidence="2 3">V1718</strain>
    </source>
</reference>
<protein>
    <submittedName>
        <fullName evidence="2">PilZ domain-containing protein</fullName>
    </submittedName>
</protein>
<evidence type="ECO:0000313" key="2">
    <source>
        <dbReference type="EMBL" id="QED25994.1"/>
    </source>
</evidence>
<dbReference type="Proteomes" id="UP000321595">
    <property type="component" value="Chromosome"/>
</dbReference>
<dbReference type="Gene3D" id="2.40.10.220">
    <property type="entry name" value="predicted glycosyltransferase like domains"/>
    <property type="match status" value="1"/>
</dbReference>
<dbReference type="KEGG" id="bbae:FRD01_01705"/>
<gene>
    <name evidence="2" type="ORF">FRD01_01705</name>
</gene>
<proteinExistence type="predicted"/>
<evidence type="ECO:0000313" key="3">
    <source>
        <dbReference type="Proteomes" id="UP000321595"/>
    </source>
</evidence>
<accession>A0A5B8XKD3</accession>
<sequence>MTTGTRMCRLRCPHSRMAKDGLQHVQEHQMNVDTLIRRSPKAKPMFGGFRRFNRHDLKTSVVVQDEEGWEIPLDSVNLSPTGMFVESDFLFEVGDRHILIFEAPDSGAWIRVEAKVIRVDSGEVDTRVSPPESMPSGMAYEFEAIEDASWSELCRILEA</sequence>
<dbReference type="AlphaFoldDB" id="A0A5B8XKD3"/>